<dbReference type="Pfam" id="PF21095">
    <property type="entry name" value="CarD_C"/>
    <property type="match status" value="1"/>
</dbReference>
<dbReference type="Pfam" id="PF02559">
    <property type="entry name" value="CarD_TRCF_RID"/>
    <property type="match status" value="1"/>
</dbReference>
<dbReference type="SMART" id="SM01058">
    <property type="entry name" value="CarD_TRCF"/>
    <property type="match status" value="1"/>
</dbReference>
<comment type="caution">
    <text evidence="2">The sequence shown here is derived from an EMBL/GenBank/DDBJ whole genome shotgun (WGS) entry which is preliminary data.</text>
</comment>
<evidence type="ECO:0000259" key="1">
    <source>
        <dbReference type="SMART" id="SM01058"/>
    </source>
</evidence>
<dbReference type="InterPro" id="IPR042215">
    <property type="entry name" value="CarD-like_C"/>
</dbReference>
<dbReference type="InterPro" id="IPR048792">
    <property type="entry name" value="CarD_C"/>
</dbReference>
<proteinExistence type="predicted"/>
<dbReference type="SUPFAM" id="SSF141259">
    <property type="entry name" value="CarD-like"/>
    <property type="match status" value="1"/>
</dbReference>
<dbReference type="InterPro" id="IPR052531">
    <property type="entry name" value="CarD-like_regulator"/>
</dbReference>
<dbReference type="PANTHER" id="PTHR38447:SF1">
    <property type="entry name" value="RNA POLYMERASE-BINDING TRANSCRIPTION FACTOR CARD"/>
    <property type="match status" value="1"/>
</dbReference>
<name>A0ABV8X2G9_9LACT</name>
<protein>
    <submittedName>
        <fullName evidence="2">CarD family transcriptional regulator</fullName>
    </submittedName>
</protein>
<reference evidence="3" key="1">
    <citation type="journal article" date="2019" name="Int. J. Syst. Evol. Microbiol.">
        <title>The Global Catalogue of Microorganisms (GCM) 10K type strain sequencing project: providing services to taxonomists for standard genome sequencing and annotation.</title>
        <authorList>
            <consortium name="The Broad Institute Genomics Platform"/>
            <consortium name="The Broad Institute Genome Sequencing Center for Infectious Disease"/>
            <person name="Wu L."/>
            <person name="Ma J."/>
        </authorList>
    </citation>
    <scope>NUCLEOTIDE SEQUENCE [LARGE SCALE GENOMIC DNA]</scope>
    <source>
        <strain evidence="3">CCUG 59778</strain>
    </source>
</reference>
<accession>A0ABV8X2G9</accession>
<dbReference type="InterPro" id="IPR003711">
    <property type="entry name" value="CarD-like/TRCF_RID"/>
</dbReference>
<sequence length="170" mass="19324">MFNIGDLTIYSSLGICKIEDICEKDFNGETKNYYVLHPMQNPTLTINAPVGSEKLKMYEMMSKKEAQVILESFAGPGAEWIEKVTARQHAYIQIINSGDRKEIAKVGNTLIRKKLELQAINKKQSEYDRKMLTQIESILFTEMAISLEMDLGQVYTTIEEYLTESSAAII</sequence>
<dbReference type="Proteomes" id="UP001595817">
    <property type="component" value="Unassembled WGS sequence"/>
</dbReference>
<dbReference type="Gene3D" id="1.20.58.1290">
    <property type="entry name" value="CarD-like, C-terminal domain"/>
    <property type="match status" value="1"/>
</dbReference>
<dbReference type="InterPro" id="IPR036101">
    <property type="entry name" value="CarD-like/TRCF_RID_sf"/>
</dbReference>
<organism evidence="2 3">
    <name type="scientific">Chungangia koreensis</name>
    <dbReference type="NCBI Taxonomy" id="752657"/>
    <lineage>
        <taxon>Bacteria</taxon>
        <taxon>Bacillati</taxon>
        <taxon>Bacillota</taxon>
        <taxon>Bacilli</taxon>
        <taxon>Lactobacillales</taxon>
        <taxon>Chungangia</taxon>
    </lineage>
</organism>
<gene>
    <name evidence="2" type="ORF">ACFOZY_04180</name>
</gene>
<dbReference type="RefSeq" id="WP_378152603.1">
    <property type="nucleotide sequence ID" value="NZ_JBHSEC010000004.1"/>
</dbReference>
<keyword evidence="3" id="KW-1185">Reference proteome</keyword>
<evidence type="ECO:0000313" key="2">
    <source>
        <dbReference type="EMBL" id="MFC4409635.1"/>
    </source>
</evidence>
<dbReference type="PANTHER" id="PTHR38447">
    <property type="entry name" value="TRANSCRIPTION FACTOR YDEB-RELATED"/>
    <property type="match status" value="1"/>
</dbReference>
<feature type="domain" description="CarD-like/TRCF RNAP-interacting" evidence="1">
    <location>
        <begin position="1"/>
        <end position="111"/>
    </location>
</feature>
<evidence type="ECO:0000313" key="3">
    <source>
        <dbReference type="Proteomes" id="UP001595817"/>
    </source>
</evidence>
<dbReference type="EMBL" id="JBHSEC010000004">
    <property type="protein sequence ID" value="MFC4409635.1"/>
    <property type="molecule type" value="Genomic_DNA"/>
</dbReference>
<dbReference type="Gene3D" id="2.40.10.170">
    <property type="match status" value="1"/>
</dbReference>